<keyword evidence="2" id="KW-0808">Transferase</keyword>
<comment type="caution">
    <text evidence="2">The sequence shown here is derived from an EMBL/GenBank/DDBJ whole genome shotgun (WGS) entry which is preliminary data.</text>
</comment>
<dbReference type="Gene3D" id="3.40.50.10210">
    <property type="match status" value="1"/>
</dbReference>
<dbReference type="Pfam" id="PF02277">
    <property type="entry name" value="DBI_PRT"/>
    <property type="match status" value="1"/>
</dbReference>
<dbReference type="GO" id="GO:0008939">
    <property type="term" value="F:nicotinate-nucleotide-dimethylbenzimidazole phosphoribosyltransferase activity"/>
    <property type="evidence" value="ECO:0007669"/>
    <property type="project" value="UniProtKB-EC"/>
</dbReference>
<dbReference type="PANTHER" id="PTHR43463:SF1">
    <property type="entry name" value="NICOTINATE-NUCLEOTIDE--DIMETHYLBENZIMIDAZOLE PHOSPHORIBOSYLTRANSFERASE"/>
    <property type="match status" value="1"/>
</dbReference>
<keyword evidence="3" id="KW-1185">Reference proteome</keyword>
<dbReference type="STRING" id="1544413.Clow_01001"/>
<proteinExistence type="predicted"/>
<dbReference type="SUPFAM" id="SSF52733">
    <property type="entry name" value="Nicotinate mononucleotide:5,6-dimethylbenzimidazole phosphoribosyltransferase (CobT)"/>
    <property type="match status" value="1"/>
</dbReference>
<dbReference type="InterPro" id="IPR003200">
    <property type="entry name" value="Nict_dMeBzImd_PRibTrfase"/>
</dbReference>
<dbReference type="EMBL" id="LKEV01000002">
    <property type="protein sequence ID" value="KQB86793.1"/>
    <property type="molecule type" value="Genomic_DNA"/>
</dbReference>
<dbReference type="PANTHER" id="PTHR43463">
    <property type="entry name" value="NICOTINATE-NUCLEOTIDE--DIMETHYLBENZIMIDAZOLE PHOSPHORIBOSYLTRANSFERASE"/>
    <property type="match status" value="1"/>
</dbReference>
<organism evidence="2 3">
    <name type="scientific">Corynebacterium lowii</name>
    <dbReference type="NCBI Taxonomy" id="1544413"/>
    <lineage>
        <taxon>Bacteria</taxon>
        <taxon>Bacillati</taxon>
        <taxon>Actinomycetota</taxon>
        <taxon>Actinomycetes</taxon>
        <taxon>Mycobacteriales</taxon>
        <taxon>Corynebacteriaceae</taxon>
        <taxon>Corynebacterium</taxon>
    </lineage>
</organism>
<keyword evidence="2" id="KW-0328">Glycosyltransferase</keyword>
<accession>A0A0Q0UFH1</accession>
<dbReference type="OrthoDB" id="9781491at2"/>
<sequence length="334" mass="35117">MELFSPVTSPTGSAEHLPRVLPQDIAGRLRDVASFFAAAQGVSATEPLRPIRNSRMMVFYGNRSATRASVLSTEQAISFHRKANEGTGPTHAFTEAVGIPATVIDVPPESSFDQAKEMGIQAADHQADRGTDLLLAASIGAGEDEEALALLGLLTGREPVAVLGFHGTADKQWSKRVTLIRDLMFQARAHKRSAVDLLRHHASPALVALVSFLAQCAVRRTPILLDTTVSCVAACYAEALAPGAKNWMLAGQLTPHAGHLMALRHLGLTPLFALNMPLGMGTGAATTVPLVRAATSLYGEVTGEAPADEPTSAPSNQPTGEPANKTTGQPAGDR</sequence>
<evidence type="ECO:0000313" key="2">
    <source>
        <dbReference type="EMBL" id="KQB86793.1"/>
    </source>
</evidence>
<reference evidence="2 3" key="1">
    <citation type="submission" date="2015-10" db="EMBL/GenBank/DDBJ databases">
        <title>Corynebacteirum lowii and Corynebacterium oculi species nova, derived from human clinical disease and and emended description of Corynebacterium mastiditis.</title>
        <authorList>
            <person name="Bernard K."/>
            <person name="Pacheco A.L."/>
            <person name="Mcdougall C."/>
            <person name="Burtx T."/>
            <person name="Weibe D."/>
            <person name="Tyler S."/>
            <person name="Olson A.B."/>
            <person name="Cnockaert M."/>
            <person name="Eguchi H."/>
            <person name="Kuwahara T."/>
            <person name="Nakayama-Imaohji H."/>
            <person name="Boudewijins M."/>
            <person name="Van Hoecke F."/>
            <person name="Bernier A.-M."/>
            <person name="Vandamme P."/>
        </authorList>
    </citation>
    <scope>NUCLEOTIDE SEQUENCE [LARGE SCALE GENOMIC DNA]</scope>
    <source>
        <strain evidence="2 3">NML 130206</strain>
    </source>
</reference>
<name>A0A0Q0UFH1_9CORY</name>
<evidence type="ECO:0000256" key="1">
    <source>
        <dbReference type="SAM" id="MobiDB-lite"/>
    </source>
</evidence>
<protein>
    <submittedName>
        <fullName evidence="2">Nicotinate-nucleotide--dimethylbenzimidazole phosphoribosyltransferase</fullName>
        <ecNumber evidence="2">2.4.2.21</ecNumber>
    </submittedName>
</protein>
<dbReference type="InterPro" id="IPR036087">
    <property type="entry name" value="Nict_dMeBzImd_PRibTrfase_sf"/>
</dbReference>
<gene>
    <name evidence="2" type="primary">cobU</name>
    <name evidence="2" type="ORF">Clow_01001</name>
</gene>
<feature type="region of interest" description="Disordered" evidence="1">
    <location>
        <begin position="301"/>
        <end position="334"/>
    </location>
</feature>
<evidence type="ECO:0000313" key="3">
    <source>
        <dbReference type="Proteomes" id="UP000050488"/>
    </source>
</evidence>
<dbReference type="RefSeq" id="WP_156334645.1">
    <property type="nucleotide sequence ID" value="NZ_JAUSQY010000001.1"/>
</dbReference>
<feature type="compositionally biased region" description="Polar residues" evidence="1">
    <location>
        <begin position="312"/>
        <end position="334"/>
    </location>
</feature>
<dbReference type="PATRIC" id="fig|1544413.3.peg.1006"/>
<dbReference type="Proteomes" id="UP000050488">
    <property type="component" value="Unassembled WGS sequence"/>
</dbReference>
<dbReference type="EC" id="2.4.2.21" evidence="2"/>
<dbReference type="AlphaFoldDB" id="A0A0Q0UFH1"/>